<accession>A0ACB6S7D2</accession>
<sequence length="435" mass="47341">MKESDFQTLKVDQRRMMETLHHTCSFGTGHRWGQAATETGMKRLALSDSDKKVRDWFVDTTKSLGCEITIDKMGNIFAVRPGRRQDVAPIFVGSHLDTQPTGGRYDGILGILAGVETLKVLQDANVETEYPIGVVNWTNEEGARFPMTMVSSGVWAEAISLEAAHGLKEVGGTRATLLSELKRQGYLGETPASYRATPMSAHFELHIEQGPILEMEKQKIGVVNGVQAYKWYTIEVEGRAAHTGTTPYGARADALLGAARMIAHSNKKGHELSALASTGILTLEPGSTNTIANKVSFSLDIRAPDNSTVEAMEAQLKKDFTALAGEEPVPLSVIWRTDSNSPAVKFHKDCIDIVRQSADAVLGNSSLHRDMTSGAGHDSVYTSRHCPTTMIFVPSKNGVSHHPEEWTSDEDCALGAEVLCQSVIRYDRKLAGATS</sequence>
<keyword evidence="2" id="KW-1185">Reference proteome</keyword>
<comment type="caution">
    <text evidence="1">The sequence shown here is derived from an EMBL/GenBank/DDBJ whole genome shotgun (WGS) entry which is preliminary data.</text>
</comment>
<dbReference type="Proteomes" id="UP000799754">
    <property type="component" value="Unassembled WGS sequence"/>
</dbReference>
<evidence type="ECO:0000313" key="2">
    <source>
        <dbReference type="Proteomes" id="UP000799754"/>
    </source>
</evidence>
<evidence type="ECO:0000313" key="1">
    <source>
        <dbReference type="EMBL" id="KAF2629264.1"/>
    </source>
</evidence>
<name>A0ACB6S7D2_9PLEO</name>
<gene>
    <name evidence="1" type="ORF">BU25DRAFT_389303</name>
</gene>
<proteinExistence type="predicted"/>
<reference evidence="1" key="1">
    <citation type="journal article" date="2020" name="Stud. Mycol.">
        <title>101 Dothideomycetes genomes: a test case for predicting lifestyles and emergence of pathogens.</title>
        <authorList>
            <person name="Haridas S."/>
            <person name="Albert R."/>
            <person name="Binder M."/>
            <person name="Bloem J."/>
            <person name="Labutti K."/>
            <person name="Salamov A."/>
            <person name="Andreopoulos B."/>
            <person name="Baker S."/>
            <person name="Barry K."/>
            <person name="Bills G."/>
            <person name="Bluhm B."/>
            <person name="Cannon C."/>
            <person name="Castanera R."/>
            <person name="Culley D."/>
            <person name="Daum C."/>
            <person name="Ezra D."/>
            <person name="Gonzalez J."/>
            <person name="Henrissat B."/>
            <person name="Kuo A."/>
            <person name="Liang C."/>
            <person name="Lipzen A."/>
            <person name="Lutzoni F."/>
            <person name="Magnuson J."/>
            <person name="Mondo S."/>
            <person name="Nolan M."/>
            <person name="Ohm R."/>
            <person name="Pangilinan J."/>
            <person name="Park H.-J."/>
            <person name="Ramirez L."/>
            <person name="Alfaro M."/>
            <person name="Sun H."/>
            <person name="Tritt A."/>
            <person name="Yoshinaga Y."/>
            <person name="Zwiers L.-H."/>
            <person name="Turgeon B."/>
            <person name="Goodwin S."/>
            <person name="Spatafora J."/>
            <person name="Crous P."/>
            <person name="Grigoriev I."/>
        </authorList>
    </citation>
    <scope>NUCLEOTIDE SEQUENCE</scope>
    <source>
        <strain evidence="1">CBS 525.71</strain>
    </source>
</reference>
<protein>
    <submittedName>
        <fullName evidence="1">Amidase</fullName>
    </submittedName>
</protein>
<dbReference type="EMBL" id="MU006710">
    <property type="protein sequence ID" value="KAF2629264.1"/>
    <property type="molecule type" value="Genomic_DNA"/>
</dbReference>
<organism evidence="1 2">
    <name type="scientific">Macroventuria anomochaeta</name>
    <dbReference type="NCBI Taxonomy" id="301207"/>
    <lineage>
        <taxon>Eukaryota</taxon>
        <taxon>Fungi</taxon>
        <taxon>Dikarya</taxon>
        <taxon>Ascomycota</taxon>
        <taxon>Pezizomycotina</taxon>
        <taxon>Dothideomycetes</taxon>
        <taxon>Pleosporomycetidae</taxon>
        <taxon>Pleosporales</taxon>
        <taxon>Pleosporineae</taxon>
        <taxon>Didymellaceae</taxon>
        <taxon>Macroventuria</taxon>
    </lineage>
</organism>